<protein>
    <recommendedName>
        <fullName evidence="2">RSE1/DDB1/CPSF1 first beta-propeller domain-containing protein</fullName>
    </recommendedName>
</protein>
<dbReference type="InterPro" id="IPR018846">
    <property type="entry name" value="Beta-prop_RSE1/DDB1/CPSF1_1st"/>
</dbReference>
<feature type="domain" description="RSE1/DDB1/CPSF1 first beta-propeller" evidence="2">
    <location>
        <begin position="59"/>
        <end position="458"/>
    </location>
</feature>
<evidence type="ECO:0000313" key="4">
    <source>
        <dbReference type="Proteomes" id="UP001305647"/>
    </source>
</evidence>
<accession>A0AAN6Q129</accession>
<evidence type="ECO:0000313" key="3">
    <source>
        <dbReference type="EMBL" id="KAK4100821.1"/>
    </source>
</evidence>
<feature type="region of interest" description="Disordered" evidence="1">
    <location>
        <begin position="1243"/>
        <end position="1264"/>
    </location>
</feature>
<proteinExistence type="predicted"/>
<sequence length="1348" mass="148345">MAFQTNVLRDGEWVTETVNLHSVLKSQKARPKVPPRKDPQKPPRCGLLTRTLMESALANSILPVRLRSPGHNDIAFVGDHFVQVCELQRDGQLKEILRKNDFGCRIRNACVVGSFALPELNDEAVAGPSAHPAIKTEDGHPAPFRFGSQRRPGMSMELPPQLLMLVLETGDNLFLFVQPGHSSRPKFVVSRFGTPKHMAGRLGSHLAVSPSSRYLAMAGLTDHFVVYELEPHHILNERYLRSEPLQPIRSFRLRTVRGVIHQMTFLYPRPGDDQHVVLLLVIVRHGKSRTVIYEWELGDDLKTVFAEEKQGHRVPIEHQMPLLLIPLKFQSAFISISPGYIAICTGCLHGPPSFENRDIAPPPPTVIHRRRHQPLWAAWARPPRHRSYNKNHDCFYLAREDGVTLFIEADQDGELASIHSIDPFPCNISTAFACVPDSTTDVLVIGSDSGPGGYWKIPPRQPAELLGTLPNWAPAVDLTTTDAVTGPQEEARNDAALAPWQQAKPRKPDRIFATCEGGSKGSITELRYGLKANIGLDLEYGAGMRQAWLLRFSDPNSFDGYVLLLAMPDSTAALLLPTDFSSATAPEAGMIPYDLSSTTLSLVAAGPLTTQITRHNVVLVNQHQSVSLPWHALPGLSEAFVSDACVLDDCVAVSAHTDAQFQIHVFKIDPDCLTLAHSHTLNIDGEVTCLALGAQYTILAGIRNGTTILLGYASLQQPVTDLELVDLTHYLPAKDGTSGLQNLSLLEGLESIVSARDTIILGTRSGEVLTLKNPSGLGSVNCEKFGTTAANVSCGHRAGATEPTILVCCDNHLVSFPLDRDGSHSGDGVRLKTKLRVWPVDASKPDAVPPPVHMAKVVDMPSEDGIAPILIISGSRLMLADMYEEPGPVHRSIPVDGTPNRVIYCQFTQCLIVAVNQSDGPNLVFLDPDTGEDVGRPTDKNKVPQPCIAGLGKEGDRIFGLAEWNYKRDGNVWNFILVTTKSGRLIVVTAEKLAPRDGGPTTFRYWTRFRKEVADAIYSVVGYEEGLIYCAGHTIHWEGLDTQEKRLKPLKSFALGSPATSLRISHGKLVALTHSESLVVLDNLDADEEHTRLCHVDPWRRNGSDSIEMMAGAGLRSKSNGISLVADRECGVAGLWIPWDTPDRECEVVFEAELLSSIRRFRRGRTRPVWEQQQSPGSKYGRLPATADDAEILGVSLNGSLYGFALLSVEAWRLLRFVQNLAGQSAELCPFAVGLSGKRGGLLQQQQQQQQQHDQPSQQQQQLGEHADLEPKLAYGLEMQVDGDVLRRCLERRALERLVCKQAHVKRLMELLAELDGGVHTAGLAEGDHKGYFQLVYHVLEYYLLPVL</sequence>
<gene>
    <name evidence="3" type="ORF">N658DRAFT_83610</name>
</gene>
<reference evidence="3" key="1">
    <citation type="journal article" date="2023" name="Mol. Phylogenet. Evol.">
        <title>Genome-scale phylogeny and comparative genomics of the fungal order Sordariales.</title>
        <authorList>
            <person name="Hensen N."/>
            <person name="Bonometti L."/>
            <person name="Westerberg I."/>
            <person name="Brannstrom I.O."/>
            <person name="Guillou S."/>
            <person name="Cros-Aarteil S."/>
            <person name="Calhoun S."/>
            <person name="Haridas S."/>
            <person name="Kuo A."/>
            <person name="Mondo S."/>
            <person name="Pangilinan J."/>
            <person name="Riley R."/>
            <person name="LaButti K."/>
            <person name="Andreopoulos B."/>
            <person name="Lipzen A."/>
            <person name="Chen C."/>
            <person name="Yan M."/>
            <person name="Daum C."/>
            <person name="Ng V."/>
            <person name="Clum A."/>
            <person name="Steindorff A."/>
            <person name="Ohm R.A."/>
            <person name="Martin F."/>
            <person name="Silar P."/>
            <person name="Natvig D.O."/>
            <person name="Lalanne C."/>
            <person name="Gautier V."/>
            <person name="Ament-Velasquez S.L."/>
            <person name="Kruys A."/>
            <person name="Hutchinson M.I."/>
            <person name="Powell A.J."/>
            <person name="Barry K."/>
            <person name="Miller A.N."/>
            <person name="Grigoriev I.V."/>
            <person name="Debuchy R."/>
            <person name="Gladieux P."/>
            <person name="Hiltunen Thoren M."/>
            <person name="Johannesson H."/>
        </authorList>
    </citation>
    <scope>NUCLEOTIDE SEQUENCE</scope>
    <source>
        <strain evidence="3">CBS 757.83</strain>
    </source>
</reference>
<evidence type="ECO:0000256" key="1">
    <source>
        <dbReference type="SAM" id="MobiDB-lite"/>
    </source>
</evidence>
<evidence type="ECO:0000259" key="2">
    <source>
        <dbReference type="Pfam" id="PF10433"/>
    </source>
</evidence>
<dbReference type="Pfam" id="PF10433">
    <property type="entry name" value="Beta-prop_RSE1_1st"/>
    <property type="match status" value="1"/>
</dbReference>
<dbReference type="Proteomes" id="UP001305647">
    <property type="component" value="Unassembled WGS sequence"/>
</dbReference>
<feature type="compositionally biased region" description="Low complexity" evidence="1">
    <location>
        <begin position="1244"/>
        <end position="1262"/>
    </location>
</feature>
<reference evidence="3" key="2">
    <citation type="submission" date="2023-05" db="EMBL/GenBank/DDBJ databases">
        <authorList>
            <consortium name="Lawrence Berkeley National Laboratory"/>
            <person name="Steindorff A."/>
            <person name="Hensen N."/>
            <person name="Bonometti L."/>
            <person name="Westerberg I."/>
            <person name="Brannstrom I.O."/>
            <person name="Guillou S."/>
            <person name="Cros-Aarteil S."/>
            <person name="Calhoun S."/>
            <person name="Haridas S."/>
            <person name="Kuo A."/>
            <person name="Mondo S."/>
            <person name="Pangilinan J."/>
            <person name="Riley R."/>
            <person name="Labutti K."/>
            <person name="Andreopoulos B."/>
            <person name="Lipzen A."/>
            <person name="Chen C."/>
            <person name="Yanf M."/>
            <person name="Daum C."/>
            <person name="Ng V."/>
            <person name="Clum A."/>
            <person name="Ohm R."/>
            <person name="Martin F."/>
            <person name="Silar P."/>
            <person name="Natvig D."/>
            <person name="Lalanne C."/>
            <person name="Gautier V."/>
            <person name="Ament-Velasquez S.L."/>
            <person name="Kruys A."/>
            <person name="Hutchinson M.I."/>
            <person name="Powell A.J."/>
            <person name="Barry K."/>
            <person name="Miller A.N."/>
            <person name="Grigoriev I.V."/>
            <person name="Debuchy R."/>
            <person name="Gladieux P."/>
            <person name="Thoren M.H."/>
            <person name="Johannesson H."/>
        </authorList>
    </citation>
    <scope>NUCLEOTIDE SEQUENCE</scope>
    <source>
        <strain evidence="3">CBS 757.83</strain>
    </source>
</reference>
<dbReference type="InterPro" id="IPR015943">
    <property type="entry name" value="WD40/YVTN_repeat-like_dom_sf"/>
</dbReference>
<dbReference type="InterPro" id="IPR050358">
    <property type="entry name" value="RSE1/DDB1/CFT1"/>
</dbReference>
<dbReference type="Gene3D" id="2.130.10.10">
    <property type="entry name" value="YVTN repeat-like/Quinoprotein amine dehydrogenase"/>
    <property type="match status" value="3"/>
</dbReference>
<dbReference type="PANTHER" id="PTHR10644">
    <property type="entry name" value="DNA REPAIR/RNA PROCESSING CPSF FAMILY"/>
    <property type="match status" value="1"/>
</dbReference>
<name>A0AAN6Q129_9PEZI</name>
<dbReference type="EMBL" id="MU863638">
    <property type="protein sequence ID" value="KAK4100821.1"/>
    <property type="molecule type" value="Genomic_DNA"/>
</dbReference>
<keyword evidence="4" id="KW-1185">Reference proteome</keyword>
<organism evidence="3 4">
    <name type="scientific">Parathielavia hyrcaniae</name>
    <dbReference type="NCBI Taxonomy" id="113614"/>
    <lineage>
        <taxon>Eukaryota</taxon>
        <taxon>Fungi</taxon>
        <taxon>Dikarya</taxon>
        <taxon>Ascomycota</taxon>
        <taxon>Pezizomycotina</taxon>
        <taxon>Sordariomycetes</taxon>
        <taxon>Sordariomycetidae</taxon>
        <taxon>Sordariales</taxon>
        <taxon>Chaetomiaceae</taxon>
        <taxon>Parathielavia</taxon>
    </lineage>
</organism>
<comment type="caution">
    <text evidence="3">The sequence shown here is derived from an EMBL/GenBank/DDBJ whole genome shotgun (WGS) entry which is preliminary data.</text>
</comment>